<gene>
    <name evidence="2" type="ORF">APTSU1_001379500</name>
</gene>
<sequence length="106" mass="11865">MLWENIMRVLASGMKQQRSQGSPKEFDSVTTVTRTYSNFKSNFVKRLSAEVPVASSPITTRWQPSPARDLESASSVEEGRPPTSRISGIWAEDNTSAETLTLRELF</sequence>
<keyword evidence="2" id="KW-0131">Cell cycle</keyword>
<dbReference type="GO" id="GO:0051301">
    <property type="term" value="P:cell division"/>
    <property type="evidence" value="ECO:0007669"/>
    <property type="project" value="UniProtKB-KW"/>
</dbReference>
<evidence type="ECO:0000313" key="2">
    <source>
        <dbReference type="EMBL" id="GAB1298559.1"/>
    </source>
</evidence>
<reference evidence="2 3" key="1">
    <citation type="submission" date="2024-08" db="EMBL/GenBank/DDBJ databases">
        <title>The draft genome of Apodemus speciosus.</title>
        <authorList>
            <person name="Nabeshima K."/>
            <person name="Suzuki S."/>
            <person name="Onuma M."/>
        </authorList>
    </citation>
    <scope>NUCLEOTIDE SEQUENCE [LARGE SCALE GENOMIC DNA]</scope>
    <source>
        <strain evidence="2">IB14-021</strain>
    </source>
</reference>
<accession>A0ABQ0FH23</accession>
<dbReference type="EMBL" id="BAAFST010000013">
    <property type="protein sequence ID" value="GAB1298559.1"/>
    <property type="molecule type" value="Genomic_DNA"/>
</dbReference>
<evidence type="ECO:0000313" key="3">
    <source>
        <dbReference type="Proteomes" id="UP001623349"/>
    </source>
</evidence>
<proteinExistence type="predicted"/>
<evidence type="ECO:0000256" key="1">
    <source>
        <dbReference type="SAM" id="MobiDB-lite"/>
    </source>
</evidence>
<organism evidence="2 3">
    <name type="scientific">Apodemus speciosus</name>
    <name type="common">Large Japanese field mouse</name>
    <dbReference type="NCBI Taxonomy" id="105296"/>
    <lineage>
        <taxon>Eukaryota</taxon>
        <taxon>Metazoa</taxon>
        <taxon>Chordata</taxon>
        <taxon>Craniata</taxon>
        <taxon>Vertebrata</taxon>
        <taxon>Euteleostomi</taxon>
        <taxon>Mammalia</taxon>
        <taxon>Eutheria</taxon>
        <taxon>Euarchontoglires</taxon>
        <taxon>Glires</taxon>
        <taxon>Rodentia</taxon>
        <taxon>Myomorpha</taxon>
        <taxon>Muroidea</taxon>
        <taxon>Muridae</taxon>
        <taxon>Murinae</taxon>
        <taxon>Apodemus</taxon>
    </lineage>
</organism>
<feature type="region of interest" description="Disordered" evidence="1">
    <location>
        <begin position="55"/>
        <end position="91"/>
    </location>
</feature>
<keyword evidence="2" id="KW-0132">Cell division</keyword>
<dbReference type="Proteomes" id="UP001623349">
    <property type="component" value="Unassembled WGS sequence"/>
</dbReference>
<protein>
    <submittedName>
        <fullName evidence="2">Cell division cycle 20B</fullName>
    </submittedName>
</protein>
<keyword evidence="3" id="KW-1185">Reference proteome</keyword>
<comment type="caution">
    <text evidence="2">The sequence shown here is derived from an EMBL/GenBank/DDBJ whole genome shotgun (WGS) entry which is preliminary data.</text>
</comment>
<name>A0ABQ0FH23_APOSI</name>